<dbReference type="GeneID" id="70294907"/>
<name>A0A9P7ZHF2_9HYPO</name>
<keyword evidence="3" id="KW-1185">Reference proteome</keyword>
<dbReference type="OrthoDB" id="4232400at2759"/>
<dbReference type="RefSeq" id="XP_046115462.1">
    <property type="nucleotide sequence ID" value="XM_046264004.1"/>
</dbReference>
<evidence type="ECO:0000313" key="2">
    <source>
        <dbReference type="EMBL" id="KAG9251538.1"/>
    </source>
</evidence>
<evidence type="ECO:0000313" key="3">
    <source>
        <dbReference type="Proteomes" id="UP000887229"/>
    </source>
</evidence>
<dbReference type="PANTHER" id="PTHR40628">
    <property type="entry name" value="CHROMO DOMAIN-CONTAINING PROTEIN"/>
    <property type="match status" value="1"/>
</dbReference>
<sequence length="269" mass="29840">MRGTSHRSCIMPGSMPAAWSTPFLTRTPDWVYSEASNMHLTNDKTWFENDFVEYDSHISNSRAAIASIPVRGVGSVVLPVKQSVAGQGFQSSVSLRLENVLYVPDYPVSVIGRPIKAVASVQFSSATPRGALVYKDGSVAATFLPGRDFYQVMLRESHVGAPLGRSVLDEHPEYGTMVGFTWPDQEMQKWRYAQAALRSPPKIGTSCRSEVKSVLAPAFVPDALAQRNRKRGMACDDEVESSPRRVKRSRAMDEMEEFGSPRSMVWSRC</sequence>
<dbReference type="Proteomes" id="UP000887229">
    <property type="component" value="Unassembled WGS sequence"/>
</dbReference>
<dbReference type="AlphaFoldDB" id="A0A9P7ZHF2"/>
<accession>A0A9P7ZHF2</accession>
<dbReference type="PANTHER" id="PTHR40628:SF1">
    <property type="entry name" value="CHROMO DOMAIN-CONTAINING PROTEIN"/>
    <property type="match status" value="1"/>
</dbReference>
<dbReference type="EMBL" id="MU251267">
    <property type="protein sequence ID" value="KAG9251538.1"/>
    <property type="molecule type" value="Genomic_DNA"/>
</dbReference>
<feature type="region of interest" description="Disordered" evidence="1">
    <location>
        <begin position="230"/>
        <end position="269"/>
    </location>
</feature>
<reference evidence="2" key="1">
    <citation type="journal article" date="2021" name="IMA Fungus">
        <title>Genomic characterization of three marine fungi, including Emericellopsis atlantica sp. nov. with signatures of a generalist lifestyle and marine biomass degradation.</title>
        <authorList>
            <person name="Hagestad O.C."/>
            <person name="Hou L."/>
            <person name="Andersen J.H."/>
            <person name="Hansen E.H."/>
            <person name="Altermark B."/>
            <person name="Li C."/>
            <person name="Kuhnert E."/>
            <person name="Cox R.J."/>
            <person name="Crous P.W."/>
            <person name="Spatafora J.W."/>
            <person name="Lail K."/>
            <person name="Amirebrahimi M."/>
            <person name="Lipzen A."/>
            <person name="Pangilinan J."/>
            <person name="Andreopoulos W."/>
            <person name="Hayes R.D."/>
            <person name="Ng V."/>
            <person name="Grigoriev I.V."/>
            <person name="Jackson S.A."/>
            <person name="Sutton T.D.S."/>
            <person name="Dobson A.D.W."/>
            <person name="Rama T."/>
        </authorList>
    </citation>
    <scope>NUCLEOTIDE SEQUENCE</scope>
    <source>
        <strain evidence="2">TS7</strain>
    </source>
</reference>
<proteinExistence type="predicted"/>
<protein>
    <submittedName>
        <fullName evidence="2">Uncharacterized protein</fullName>
    </submittedName>
</protein>
<evidence type="ECO:0000256" key="1">
    <source>
        <dbReference type="SAM" id="MobiDB-lite"/>
    </source>
</evidence>
<comment type="caution">
    <text evidence="2">The sequence shown here is derived from an EMBL/GenBank/DDBJ whole genome shotgun (WGS) entry which is preliminary data.</text>
</comment>
<organism evidence="2 3">
    <name type="scientific">Emericellopsis atlantica</name>
    <dbReference type="NCBI Taxonomy" id="2614577"/>
    <lineage>
        <taxon>Eukaryota</taxon>
        <taxon>Fungi</taxon>
        <taxon>Dikarya</taxon>
        <taxon>Ascomycota</taxon>
        <taxon>Pezizomycotina</taxon>
        <taxon>Sordariomycetes</taxon>
        <taxon>Hypocreomycetidae</taxon>
        <taxon>Hypocreales</taxon>
        <taxon>Bionectriaceae</taxon>
        <taxon>Emericellopsis</taxon>
    </lineage>
</organism>
<gene>
    <name evidence="2" type="ORF">F5Z01DRAFT_663035</name>
</gene>